<dbReference type="EMBL" id="BMFV01000017">
    <property type="protein sequence ID" value="GGH83182.1"/>
    <property type="molecule type" value="Genomic_DNA"/>
</dbReference>
<dbReference type="PANTHER" id="PTHR38032:SF1">
    <property type="entry name" value="RNA-BINDING PROTEIN KHPB N-TERMINAL DOMAIN-CONTAINING PROTEIN"/>
    <property type="match status" value="1"/>
</dbReference>
<accession>A0A8J2ZW92</accession>
<dbReference type="Gene3D" id="3.30.30.80">
    <property type="entry name" value="probable RNA-binding protein from clostridium symbiosum atcc 14940"/>
    <property type="match status" value="1"/>
</dbReference>
<evidence type="ECO:0000259" key="1">
    <source>
        <dbReference type="SMART" id="SM01245"/>
    </source>
</evidence>
<evidence type="ECO:0000313" key="3">
    <source>
        <dbReference type="Proteomes" id="UP000656813"/>
    </source>
</evidence>
<feature type="domain" description="RNA-binding protein KhpB N-terminal" evidence="1">
    <location>
        <begin position="5"/>
        <end position="56"/>
    </location>
</feature>
<comment type="caution">
    <text evidence="2">The sequence shown here is derived from an EMBL/GenBank/DDBJ whole genome shotgun (WGS) entry which is preliminary data.</text>
</comment>
<dbReference type="Proteomes" id="UP000656813">
    <property type="component" value="Unassembled WGS sequence"/>
</dbReference>
<dbReference type="InterPro" id="IPR046865">
    <property type="entry name" value="FapA_b_solenoid"/>
</dbReference>
<reference evidence="2" key="2">
    <citation type="submission" date="2020-09" db="EMBL/GenBank/DDBJ databases">
        <authorList>
            <person name="Sun Q."/>
            <person name="Zhou Y."/>
        </authorList>
    </citation>
    <scope>NUCLEOTIDE SEQUENCE</scope>
    <source>
        <strain evidence="2">CGMCC 1.12777</strain>
    </source>
</reference>
<gene>
    <name evidence="2" type="ORF">GCM10007096_23670</name>
</gene>
<proteinExistence type="predicted"/>
<reference evidence="2" key="1">
    <citation type="journal article" date="2014" name="Int. J. Syst. Evol. Microbiol.">
        <title>Complete genome sequence of Corynebacterium casei LMG S-19264T (=DSM 44701T), isolated from a smear-ripened cheese.</title>
        <authorList>
            <consortium name="US DOE Joint Genome Institute (JGI-PGF)"/>
            <person name="Walter F."/>
            <person name="Albersmeier A."/>
            <person name="Kalinowski J."/>
            <person name="Ruckert C."/>
        </authorList>
    </citation>
    <scope>NUCLEOTIDE SEQUENCE</scope>
    <source>
        <strain evidence="2">CGMCC 1.12777</strain>
    </source>
</reference>
<dbReference type="InterPro" id="IPR005646">
    <property type="entry name" value="FapA"/>
</dbReference>
<dbReference type="Pfam" id="PF03961">
    <property type="entry name" value="FapA"/>
    <property type="match status" value="1"/>
</dbReference>
<dbReference type="Pfam" id="PF14804">
    <property type="entry name" value="Jag_N"/>
    <property type="match status" value="1"/>
</dbReference>
<dbReference type="PANTHER" id="PTHR38032">
    <property type="entry name" value="POLYMERASE-RELATED"/>
    <property type="match status" value="1"/>
</dbReference>
<keyword evidence="3" id="KW-1185">Reference proteome</keyword>
<dbReference type="InterPro" id="IPR046866">
    <property type="entry name" value="FapA_N"/>
</dbReference>
<sequence>MQSIISKGKNVKEAITLGLELLNVGSKDVNVEIIQQESKGMFGIGARKAIVKLTVLAQQNDSVSVVNAVDVLEETLTREEKHQQPQMDPGTTLTQEKHEGKVWVKAGRLYCKSSPTQFPTVTLGKGVTLLKNGEPVAGPTVVLSEHDLYKIVLKEDKQETKWHVKMDQLKLKVILQVEPGYQMTRQIPDYAPDEHITLEAEEVKQVVNTLSYGDVMVQLENLRVKQGFIQDNILKAIAATVPSEFEIAVGTRAKDGKDGWFELKVDVDTKKGLQEDDDGKVDFREVQTIPTVQKGQVIAVIHPPIPGEPGVTVTNEPLPPKQTYPVELKLGRGVMVVDDKVVALESGRPKVEQRGQLVRISILEKLFHPKDVDLESGNLRFMGDIEIFGNVKEHMRVEADGDVLVHAAVNFATITSKSAIIVKKTVNSSELSAGKHNILVAECGHMLGILHEQLQQMNAIINDLLKSAAFKHTDISQRGLQPLIKLLLEKRFKSIIPLSKQYVDVVLKGKDYFESDDWREIAVTLKQIFLSLSQQMITLERLKELSERSKRLHEWSKIPVEPEAYITLHSVQNSHLYSSGDITIIGQGCVNTKVHAGGRLNIEGIVRGGEIYGKLGVAINEVGSEMGTRTIVSVPQDQTIRIKKVMEGTILKIGTMKYTINETCYHISAYLNRDGEIAFN</sequence>
<dbReference type="SMART" id="SM01245">
    <property type="entry name" value="Jag_N"/>
    <property type="match status" value="1"/>
</dbReference>
<dbReference type="AlphaFoldDB" id="A0A8J2ZW92"/>
<name>A0A8J2ZW92_9BACL</name>
<dbReference type="InterPro" id="IPR038247">
    <property type="entry name" value="Jag_N_dom_sf"/>
</dbReference>
<protein>
    <recommendedName>
        <fullName evidence="1">RNA-binding protein KhpB N-terminal domain-containing protein</fullName>
    </recommendedName>
</protein>
<dbReference type="InterPro" id="IPR032782">
    <property type="entry name" value="KhpB_N"/>
</dbReference>
<dbReference type="Pfam" id="PF20250">
    <property type="entry name" value="FapA_N"/>
    <property type="match status" value="1"/>
</dbReference>
<organism evidence="2 3">
    <name type="scientific">Pullulanibacillus pueri</name>
    <dbReference type="NCBI Taxonomy" id="1437324"/>
    <lineage>
        <taxon>Bacteria</taxon>
        <taxon>Bacillati</taxon>
        <taxon>Bacillota</taxon>
        <taxon>Bacilli</taxon>
        <taxon>Bacillales</taxon>
        <taxon>Sporolactobacillaceae</taxon>
        <taxon>Pullulanibacillus</taxon>
    </lineage>
</organism>
<dbReference type="RefSeq" id="WP_188497584.1">
    <property type="nucleotide sequence ID" value="NZ_BMFV01000017.1"/>
</dbReference>
<evidence type="ECO:0000313" key="2">
    <source>
        <dbReference type="EMBL" id="GGH83182.1"/>
    </source>
</evidence>